<name>A0A3M7TAM3_BRAPC</name>
<protein>
    <submittedName>
        <fullName evidence="1">Uncharacterized protein</fullName>
    </submittedName>
</protein>
<comment type="caution">
    <text evidence="1">The sequence shown here is derived from an EMBL/GenBank/DDBJ whole genome shotgun (WGS) entry which is preliminary data.</text>
</comment>
<accession>A0A3M7TAM3</accession>
<dbReference type="EMBL" id="REGN01000018">
    <property type="protein sequence ID" value="RNA45136.1"/>
    <property type="molecule type" value="Genomic_DNA"/>
</dbReference>
<evidence type="ECO:0000313" key="2">
    <source>
        <dbReference type="Proteomes" id="UP000276133"/>
    </source>
</evidence>
<reference evidence="1 2" key="1">
    <citation type="journal article" date="2018" name="Sci. Rep.">
        <title>Genomic signatures of local adaptation to the degree of environmental predictability in rotifers.</title>
        <authorList>
            <person name="Franch-Gras L."/>
            <person name="Hahn C."/>
            <person name="Garcia-Roger E.M."/>
            <person name="Carmona M.J."/>
            <person name="Serra M."/>
            <person name="Gomez A."/>
        </authorList>
    </citation>
    <scope>NUCLEOTIDE SEQUENCE [LARGE SCALE GENOMIC DNA]</scope>
    <source>
        <strain evidence="1">HYR1</strain>
    </source>
</reference>
<sequence>MQNRLYRSNSALNVPCSAYTLKKIYSHGINEDIPRDSDASSNGCIDFSSRFGDVPSSYSFSTPILYIN</sequence>
<dbReference type="AlphaFoldDB" id="A0A3M7TAM3"/>
<dbReference type="Proteomes" id="UP000276133">
    <property type="component" value="Unassembled WGS sequence"/>
</dbReference>
<evidence type="ECO:0000313" key="1">
    <source>
        <dbReference type="EMBL" id="RNA45136.1"/>
    </source>
</evidence>
<proteinExistence type="predicted"/>
<gene>
    <name evidence="1" type="ORF">BpHYR1_022756</name>
</gene>
<organism evidence="1 2">
    <name type="scientific">Brachionus plicatilis</name>
    <name type="common">Marine rotifer</name>
    <name type="synonym">Brachionus muelleri</name>
    <dbReference type="NCBI Taxonomy" id="10195"/>
    <lineage>
        <taxon>Eukaryota</taxon>
        <taxon>Metazoa</taxon>
        <taxon>Spiralia</taxon>
        <taxon>Gnathifera</taxon>
        <taxon>Rotifera</taxon>
        <taxon>Eurotatoria</taxon>
        <taxon>Monogononta</taxon>
        <taxon>Pseudotrocha</taxon>
        <taxon>Ploima</taxon>
        <taxon>Brachionidae</taxon>
        <taxon>Brachionus</taxon>
    </lineage>
</organism>
<keyword evidence="2" id="KW-1185">Reference proteome</keyword>